<evidence type="ECO:0000313" key="2">
    <source>
        <dbReference type="EMBL" id="SVB05797.1"/>
    </source>
</evidence>
<dbReference type="Gene3D" id="3.40.50.150">
    <property type="entry name" value="Vaccinia Virus protein VP39"/>
    <property type="match status" value="1"/>
</dbReference>
<dbReference type="InterPro" id="IPR006342">
    <property type="entry name" value="FkbM_mtfrase"/>
</dbReference>
<dbReference type="PANTHER" id="PTHR36973">
    <property type="entry name" value="SLL1456 PROTEIN-RELATED"/>
    <property type="match status" value="1"/>
</dbReference>
<dbReference type="GO" id="GO:0008171">
    <property type="term" value="F:O-methyltransferase activity"/>
    <property type="evidence" value="ECO:0007669"/>
    <property type="project" value="TreeGrafter"/>
</dbReference>
<dbReference type="NCBIfam" id="TIGR01444">
    <property type="entry name" value="fkbM_fam"/>
    <property type="match status" value="1"/>
</dbReference>
<organism evidence="2">
    <name type="scientific">marine metagenome</name>
    <dbReference type="NCBI Taxonomy" id="408172"/>
    <lineage>
        <taxon>unclassified sequences</taxon>
        <taxon>metagenomes</taxon>
        <taxon>ecological metagenomes</taxon>
    </lineage>
</organism>
<evidence type="ECO:0000259" key="1">
    <source>
        <dbReference type="Pfam" id="PF05050"/>
    </source>
</evidence>
<protein>
    <recommendedName>
        <fullName evidence="1">Methyltransferase FkbM domain-containing protein</fullName>
    </recommendedName>
</protein>
<dbReference type="AlphaFoldDB" id="A0A382AXU1"/>
<dbReference type="PANTHER" id="PTHR36973:SF4">
    <property type="entry name" value="NODULATION PROTEIN"/>
    <property type="match status" value="1"/>
</dbReference>
<dbReference type="InterPro" id="IPR053188">
    <property type="entry name" value="FkbM_Methyltransferase"/>
</dbReference>
<gene>
    <name evidence="2" type="ORF">METZ01_LOCUS158651</name>
</gene>
<dbReference type="InterPro" id="IPR029063">
    <property type="entry name" value="SAM-dependent_MTases_sf"/>
</dbReference>
<reference evidence="2" key="1">
    <citation type="submission" date="2018-05" db="EMBL/GenBank/DDBJ databases">
        <authorList>
            <person name="Lanie J.A."/>
            <person name="Ng W.-L."/>
            <person name="Kazmierczak K.M."/>
            <person name="Andrzejewski T.M."/>
            <person name="Davidsen T.M."/>
            <person name="Wayne K.J."/>
            <person name="Tettelin H."/>
            <person name="Glass J.I."/>
            <person name="Rusch D."/>
            <person name="Podicherti R."/>
            <person name="Tsui H.-C.T."/>
            <person name="Winkler M.E."/>
        </authorList>
    </citation>
    <scope>NUCLEOTIDE SEQUENCE</scope>
</reference>
<dbReference type="SUPFAM" id="SSF53335">
    <property type="entry name" value="S-adenosyl-L-methionine-dependent methyltransferases"/>
    <property type="match status" value="1"/>
</dbReference>
<feature type="domain" description="Methyltransferase FkbM" evidence="1">
    <location>
        <begin position="16"/>
        <end position="166"/>
    </location>
</feature>
<name>A0A382AXU1_9ZZZZ</name>
<proteinExistence type="predicted"/>
<dbReference type="Pfam" id="PF05050">
    <property type="entry name" value="Methyltransf_21"/>
    <property type="match status" value="1"/>
</dbReference>
<dbReference type="EMBL" id="UINC01027113">
    <property type="protein sequence ID" value="SVB05797.1"/>
    <property type="molecule type" value="Genomic_DNA"/>
</dbReference>
<feature type="non-terminal residue" evidence="2">
    <location>
        <position position="1"/>
    </location>
</feature>
<accession>A0A382AXU1</accession>
<sequence>VGAFAGEELNLYRKLGLCNTMMFEPQEDLYDMIKVRCIFDEKIYNVALGSESCTKEMHISFREGGIGQGCGASSSLLKPKKHLEEHPEVTFPETKTVKVRTLDEYYDSQYNFLNIDVQGYELEVLKGATKTLENIDAMILEVNRDEVYENCPLIEDIDNFVGDIGFSRVAEMWQSVSWGDALYARN</sequence>